<proteinExistence type="predicted"/>
<evidence type="ECO:0000256" key="1">
    <source>
        <dbReference type="SAM" id="MobiDB-lite"/>
    </source>
</evidence>
<evidence type="ECO:0000313" key="3">
    <source>
        <dbReference type="Proteomes" id="UP000318661"/>
    </source>
</evidence>
<dbReference type="EMBL" id="VBAJ01000225">
    <property type="protein sequence ID" value="TMJ06575.1"/>
    <property type="molecule type" value="Genomic_DNA"/>
</dbReference>
<evidence type="ECO:0000313" key="2">
    <source>
        <dbReference type="EMBL" id="TMJ06575.1"/>
    </source>
</evidence>
<feature type="region of interest" description="Disordered" evidence="1">
    <location>
        <begin position="65"/>
        <end position="95"/>
    </location>
</feature>
<gene>
    <name evidence="2" type="ORF">E6G99_08745</name>
</gene>
<organism evidence="2 3">
    <name type="scientific">Candidatus Segetimicrobium genomatis</name>
    <dbReference type="NCBI Taxonomy" id="2569760"/>
    <lineage>
        <taxon>Bacteria</taxon>
        <taxon>Bacillati</taxon>
        <taxon>Candidatus Sysuimicrobiota</taxon>
        <taxon>Candidatus Sysuimicrobiia</taxon>
        <taxon>Candidatus Sysuimicrobiales</taxon>
        <taxon>Candidatus Segetimicrobiaceae</taxon>
        <taxon>Candidatus Segetimicrobium</taxon>
    </lineage>
</organism>
<sequence>MVQEAQYPVGQDAGTPAGVLCFSVSAMSKCHLCGTPDTATVLIKCQWFGRGTKWLCLECVRSTAARPASRLSPARRGDMRPGSLDLPVRSGRNLT</sequence>
<dbReference type="AlphaFoldDB" id="A0A537LEZ7"/>
<dbReference type="Proteomes" id="UP000318661">
    <property type="component" value="Unassembled WGS sequence"/>
</dbReference>
<protein>
    <submittedName>
        <fullName evidence="2">Uncharacterized protein</fullName>
    </submittedName>
</protein>
<accession>A0A537LEZ7</accession>
<feature type="compositionally biased region" description="Low complexity" evidence="1">
    <location>
        <begin position="65"/>
        <end position="74"/>
    </location>
</feature>
<name>A0A537LEZ7_9BACT</name>
<reference evidence="2 3" key="1">
    <citation type="journal article" date="2019" name="Nat. Microbiol.">
        <title>Mediterranean grassland soil C-N compound turnover is dependent on rainfall and depth, and is mediated by genomically divergent microorganisms.</title>
        <authorList>
            <person name="Diamond S."/>
            <person name="Andeer P.F."/>
            <person name="Li Z."/>
            <person name="Crits-Christoph A."/>
            <person name="Burstein D."/>
            <person name="Anantharaman K."/>
            <person name="Lane K.R."/>
            <person name="Thomas B.C."/>
            <person name="Pan C."/>
            <person name="Northen T.R."/>
            <person name="Banfield J.F."/>
        </authorList>
    </citation>
    <scope>NUCLEOTIDE SEQUENCE [LARGE SCALE GENOMIC DNA]</scope>
    <source>
        <strain evidence="2">NP_2</strain>
    </source>
</reference>
<comment type="caution">
    <text evidence="2">The sequence shown here is derived from an EMBL/GenBank/DDBJ whole genome shotgun (WGS) entry which is preliminary data.</text>
</comment>